<sequence length="184" mass="21953">MIKDKKNIESFLKKKFTIEDETIDDFKLLKSQKALQFEDVFCENDEDKEYIDEMGYDELFEEIGIKKTSILGFEYESIGPMSWFHSLSKMDCGEDYFYINQYVDEQEPTIIAAIHKGKYPEFLKLFLKKYYKSNGTHYSEHEMFSSLPSCTEVYDKNINTDLLKDCFKLFLDNISKKYDWHGSW</sequence>
<accession>A0A382RVJ1</accession>
<reference evidence="1" key="1">
    <citation type="submission" date="2018-05" db="EMBL/GenBank/DDBJ databases">
        <authorList>
            <person name="Lanie J.A."/>
            <person name="Ng W.-L."/>
            <person name="Kazmierczak K.M."/>
            <person name="Andrzejewski T.M."/>
            <person name="Davidsen T.M."/>
            <person name="Wayne K.J."/>
            <person name="Tettelin H."/>
            <person name="Glass J.I."/>
            <person name="Rusch D."/>
            <person name="Podicherti R."/>
            <person name="Tsui H.-C.T."/>
            <person name="Winkler M.E."/>
        </authorList>
    </citation>
    <scope>NUCLEOTIDE SEQUENCE</scope>
</reference>
<proteinExistence type="predicted"/>
<name>A0A382RVJ1_9ZZZZ</name>
<evidence type="ECO:0000313" key="1">
    <source>
        <dbReference type="EMBL" id="SVD01470.1"/>
    </source>
</evidence>
<dbReference type="EMBL" id="UINC01124370">
    <property type="protein sequence ID" value="SVD01470.1"/>
    <property type="molecule type" value="Genomic_DNA"/>
</dbReference>
<protein>
    <submittedName>
        <fullName evidence="1">Uncharacterized protein</fullName>
    </submittedName>
</protein>
<feature type="non-terminal residue" evidence="1">
    <location>
        <position position="184"/>
    </location>
</feature>
<dbReference type="AlphaFoldDB" id="A0A382RVJ1"/>
<gene>
    <name evidence="1" type="ORF">METZ01_LOCUS354324</name>
</gene>
<organism evidence="1">
    <name type="scientific">marine metagenome</name>
    <dbReference type="NCBI Taxonomy" id="408172"/>
    <lineage>
        <taxon>unclassified sequences</taxon>
        <taxon>metagenomes</taxon>
        <taxon>ecological metagenomes</taxon>
    </lineage>
</organism>